<proteinExistence type="predicted"/>
<gene>
    <name evidence="3" type="ORF">KSP39_PZI019933</name>
</gene>
<feature type="compositionally biased region" description="Basic and acidic residues" evidence="1">
    <location>
        <begin position="74"/>
        <end position="89"/>
    </location>
</feature>
<keyword evidence="2" id="KW-0472">Membrane</keyword>
<keyword evidence="4" id="KW-1185">Reference proteome</keyword>
<sequence length="139" mass="15732">MHTQKIKNPDPYPQLDTSIDKTPYINISEDGLVAAMQSDDGSGDEVVPHESNNEQTHDEVRAKESSQLNNLSNRMEREDADSKSSKDDSTTLAKRFMKQLSRHGRKSMWLLVYIAIASSWPLAGSALLFMFRNKLKGYK</sequence>
<dbReference type="EMBL" id="JBBWWQ010000018">
    <property type="protein sequence ID" value="KAK8921167.1"/>
    <property type="molecule type" value="Genomic_DNA"/>
</dbReference>
<organism evidence="3 4">
    <name type="scientific">Platanthera zijinensis</name>
    <dbReference type="NCBI Taxonomy" id="2320716"/>
    <lineage>
        <taxon>Eukaryota</taxon>
        <taxon>Viridiplantae</taxon>
        <taxon>Streptophyta</taxon>
        <taxon>Embryophyta</taxon>
        <taxon>Tracheophyta</taxon>
        <taxon>Spermatophyta</taxon>
        <taxon>Magnoliopsida</taxon>
        <taxon>Liliopsida</taxon>
        <taxon>Asparagales</taxon>
        <taxon>Orchidaceae</taxon>
        <taxon>Orchidoideae</taxon>
        <taxon>Orchideae</taxon>
        <taxon>Orchidinae</taxon>
        <taxon>Platanthera</taxon>
    </lineage>
</organism>
<feature type="compositionally biased region" description="Basic and acidic residues" evidence="1">
    <location>
        <begin position="46"/>
        <end position="64"/>
    </location>
</feature>
<keyword evidence="2" id="KW-1133">Transmembrane helix</keyword>
<accession>A0AAP0AZV8</accession>
<feature type="transmembrane region" description="Helical" evidence="2">
    <location>
        <begin position="108"/>
        <end position="131"/>
    </location>
</feature>
<comment type="caution">
    <text evidence="3">The sequence shown here is derived from an EMBL/GenBank/DDBJ whole genome shotgun (WGS) entry which is preliminary data.</text>
</comment>
<dbReference type="AlphaFoldDB" id="A0AAP0AZV8"/>
<reference evidence="3 4" key="1">
    <citation type="journal article" date="2022" name="Nat. Plants">
        <title>Genomes of leafy and leafless Platanthera orchids illuminate the evolution of mycoheterotrophy.</title>
        <authorList>
            <person name="Li M.H."/>
            <person name="Liu K.W."/>
            <person name="Li Z."/>
            <person name="Lu H.C."/>
            <person name="Ye Q.L."/>
            <person name="Zhang D."/>
            <person name="Wang J.Y."/>
            <person name="Li Y.F."/>
            <person name="Zhong Z.M."/>
            <person name="Liu X."/>
            <person name="Yu X."/>
            <person name="Liu D.K."/>
            <person name="Tu X.D."/>
            <person name="Liu B."/>
            <person name="Hao Y."/>
            <person name="Liao X.Y."/>
            <person name="Jiang Y.T."/>
            <person name="Sun W.H."/>
            <person name="Chen J."/>
            <person name="Chen Y.Q."/>
            <person name="Ai Y."/>
            <person name="Zhai J.W."/>
            <person name="Wu S.S."/>
            <person name="Zhou Z."/>
            <person name="Hsiao Y.Y."/>
            <person name="Wu W.L."/>
            <person name="Chen Y.Y."/>
            <person name="Lin Y.F."/>
            <person name="Hsu J.L."/>
            <person name="Li C.Y."/>
            <person name="Wang Z.W."/>
            <person name="Zhao X."/>
            <person name="Zhong W.Y."/>
            <person name="Ma X.K."/>
            <person name="Ma L."/>
            <person name="Huang J."/>
            <person name="Chen G.Z."/>
            <person name="Huang M.Z."/>
            <person name="Huang L."/>
            <person name="Peng D.H."/>
            <person name="Luo Y.B."/>
            <person name="Zou S.Q."/>
            <person name="Chen S.P."/>
            <person name="Lan S."/>
            <person name="Tsai W.C."/>
            <person name="Van de Peer Y."/>
            <person name="Liu Z.J."/>
        </authorList>
    </citation>
    <scope>NUCLEOTIDE SEQUENCE [LARGE SCALE GENOMIC DNA]</scope>
    <source>
        <strain evidence="3">Lor287</strain>
    </source>
</reference>
<evidence type="ECO:0000256" key="2">
    <source>
        <dbReference type="SAM" id="Phobius"/>
    </source>
</evidence>
<feature type="region of interest" description="Disordered" evidence="1">
    <location>
        <begin position="1"/>
        <end position="91"/>
    </location>
</feature>
<protein>
    <submittedName>
        <fullName evidence="3">Uncharacterized protein</fullName>
    </submittedName>
</protein>
<evidence type="ECO:0000313" key="4">
    <source>
        <dbReference type="Proteomes" id="UP001418222"/>
    </source>
</evidence>
<dbReference type="Proteomes" id="UP001418222">
    <property type="component" value="Unassembled WGS sequence"/>
</dbReference>
<keyword evidence="2" id="KW-0812">Transmembrane</keyword>
<name>A0AAP0AZV8_9ASPA</name>
<evidence type="ECO:0000256" key="1">
    <source>
        <dbReference type="SAM" id="MobiDB-lite"/>
    </source>
</evidence>
<evidence type="ECO:0000313" key="3">
    <source>
        <dbReference type="EMBL" id="KAK8921167.1"/>
    </source>
</evidence>